<gene>
    <name evidence="3" type="ORF">CYNAS_LOCUS2962</name>
</gene>
<evidence type="ECO:0008006" key="5">
    <source>
        <dbReference type="Google" id="ProtNLM"/>
    </source>
</evidence>
<feature type="region of interest" description="Disordered" evidence="1">
    <location>
        <begin position="27"/>
        <end position="68"/>
    </location>
</feature>
<protein>
    <recommendedName>
        <fullName evidence="5">Secreted protein</fullName>
    </recommendedName>
</protein>
<name>A0AA36GG40_CYLNA</name>
<proteinExistence type="predicted"/>
<accession>A0AA36GG40</accession>
<evidence type="ECO:0000313" key="3">
    <source>
        <dbReference type="EMBL" id="CAJ0590979.1"/>
    </source>
</evidence>
<evidence type="ECO:0000256" key="1">
    <source>
        <dbReference type="SAM" id="MobiDB-lite"/>
    </source>
</evidence>
<evidence type="ECO:0000313" key="4">
    <source>
        <dbReference type="Proteomes" id="UP001176961"/>
    </source>
</evidence>
<organism evidence="3 4">
    <name type="scientific">Cylicocyclus nassatus</name>
    <name type="common">Nematode worm</name>
    <dbReference type="NCBI Taxonomy" id="53992"/>
    <lineage>
        <taxon>Eukaryota</taxon>
        <taxon>Metazoa</taxon>
        <taxon>Ecdysozoa</taxon>
        <taxon>Nematoda</taxon>
        <taxon>Chromadorea</taxon>
        <taxon>Rhabditida</taxon>
        <taxon>Rhabditina</taxon>
        <taxon>Rhabditomorpha</taxon>
        <taxon>Strongyloidea</taxon>
        <taxon>Strongylidae</taxon>
        <taxon>Cylicocyclus</taxon>
    </lineage>
</organism>
<dbReference type="AlphaFoldDB" id="A0AA36GG40"/>
<keyword evidence="2" id="KW-0732">Signal</keyword>
<sequence>MFNYIVLFICAQVLIYNAVVTAEAREEGDPIPGVSGDNGGDSENSDSKGGDYEDLEDDPNPNEPLSDDYYNGFFPYSIIDGQKVYWDVLDKARKDAIWETLPTEIKAEEDKAKSAKTK</sequence>
<feature type="chain" id="PRO_5041395903" description="Secreted protein" evidence="2">
    <location>
        <begin position="25"/>
        <end position="118"/>
    </location>
</feature>
<comment type="caution">
    <text evidence="3">The sequence shown here is derived from an EMBL/GenBank/DDBJ whole genome shotgun (WGS) entry which is preliminary data.</text>
</comment>
<reference evidence="3" key="1">
    <citation type="submission" date="2023-07" db="EMBL/GenBank/DDBJ databases">
        <authorList>
            <consortium name="CYATHOMIX"/>
        </authorList>
    </citation>
    <scope>NUCLEOTIDE SEQUENCE</scope>
    <source>
        <strain evidence="3">N/A</strain>
    </source>
</reference>
<feature type="signal peptide" evidence="2">
    <location>
        <begin position="1"/>
        <end position="24"/>
    </location>
</feature>
<dbReference type="EMBL" id="CATQJL010000001">
    <property type="protein sequence ID" value="CAJ0590979.1"/>
    <property type="molecule type" value="Genomic_DNA"/>
</dbReference>
<evidence type="ECO:0000256" key="2">
    <source>
        <dbReference type="SAM" id="SignalP"/>
    </source>
</evidence>
<dbReference type="Proteomes" id="UP001176961">
    <property type="component" value="Unassembled WGS sequence"/>
</dbReference>
<keyword evidence="4" id="KW-1185">Reference proteome</keyword>